<evidence type="ECO:0000256" key="6">
    <source>
        <dbReference type="SAM" id="Phobius"/>
    </source>
</evidence>
<feature type="transmembrane region" description="Helical" evidence="6">
    <location>
        <begin position="264"/>
        <end position="284"/>
    </location>
</feature>
<comment type="subcellular location">
    <subcellularLocation>
        <location evidence="1">Membrane</location>
        <topology evidence="1">Multi-pass membrane protein</topology>
    </subcellularLocation>
</comment>
<feature type="transmembrane region" description="Helical" evidence="6">
    <location>
        <begin position="491"/>
        <end position="511"/>
    </location>
</feature>
<feature type="signal peptide" evidence="7">
    <location>
        <begin position="1"/>
        <end position="24"/>
    </location>
</feature>
<name>A0A8T2T9R1_CERRI</name>
<evidence type="ECO:0000256" key="7">
    <source>
        <dbReference type="SAM" id="SignalP"/>
    </source>
</evidence>
<keyword evidence="7" id="KW-0732">Signal</keyword>
<keyword evidence="3 6" id="KW-1133">Transmembrane helix</keyword>
<protein>
    <recommendedName>
        <fullName evidence="10">IAA-alanine resistance protein 1</fullName>
    </recommendedName>
</protein>
<feature type="compositionally biased region" description="Polar residues" evidence="5">
    <location>
        <begin position="337"/>
        <end position="347"/>
    </location>
</feature>
<feature type="transmembrane region" description="Helical" evidence="6">
    <location>
        <begin position="162"/>
        <end position="184"/>
    </location>
</feature>
<feature type="region of interest" description="Disordered" evidence="5">
    <location>
        <begin position="224"/>
        <end position="258"/>
    </location>
</feature>
<evidence type="ECO:0000256" key="4">
    <source>
        <dbReference type="ARBA" id="ARBA00023136"/>
    </source>
</evidence>
<comment type="caution">
    <text evidence="8">The sequence shown here is derived from an EMBL/GenBank/DDBJ whole genome shotgun (WGS) entry which is preliminary data.</text>
</comment>
<dbReference type="OMA" id="IWLHSIG"/>
<dbReference type="Proteomes" id="UP000825935">
    <property type="component" value="Chromosome 14"/>
</dbReference>
<accession>A0A8T2T9R1</accession>
<dbReference type="GO" id="GO:0016020">
    <property type="term" value="C:membrane"/>
    <property type="evidence" value="ECO:0007669"/>
    <property type="project" value="UniProtKB-SubCell"/>
</dbReference>
<dbReference type="PANTHER" id="PTHR16950:SF16">
    <property type="entry name" value="ZINC TRANSPORTER ZIP13"/>
    <property type="match status" value="1"/>
</dbReference>
<feature type="region of interest" description="Disordered" evidence="5">
    <location>
        <begin position="42"/>
        <end position="61"/>
    </location>
</feature>
<sequence length="544" mass="59234">MCLHWRLSLCKIFQSNTMIQFTRAASLLTLFLLQSASRPAVSWSSSSSSPASCPFSNTEDHVHDHGHIAHVAEHDHQDHDHEHGHSTAHEHECGGHSHDGHHHHHHHHHTSPADGAHLHEHKLAEELAEEEELKLYGFKSDIDAHEGHETGGRRKSISSLGLWVRALGCSLLVSMASLICLIILPLIVSQGKPSRIVVDFLAAFGAGAMLGDAFLHQLPHALGGSHGHSHSVEHEHGHSHSHSHGHHEHDHTASHGHAHSIQDLSVGLTVLAGILLFFVVEKIVRQVEAASSKGKLPWAHHHHHHNHHRHAVESSKQLLTEDEMRNRERSSKVDAVTQDTSMTNDDSLQPEKNEKPYRRKKTADAHEESEVTQLVPAENIMDEKSNLEVESSGSPNLILGYLNLFSDGVHNFTDGMALGAAFLNHGVLGGWSRTLFLLAHELPQEVGDFGILVQSGFSVPKALAFNFLSALVALAGTAVALVVGGNPGHSSLIEGFTAGGFIYIAVAGVLPEMHQYGTSMKTTMIQLLSLSLGMSVALIISLIE</sequence>
<feature type="region of interest" description="Disordered" evidence="5">
    <location>
        <begin position="74"/>
        <end position="116"/>
    </location>
</feature>
<feature type="compositionally biased region" description="Basic residues" evidence="5">
    <location>
        <begin position="99"/>
        <end position="110"/>
    </location>
</feature>
<reference evidence="8" key="1">
    <citation type="submission" date="2021-08" db="EMBL/GenBank/DDBJ databases">
        <title>WGS assembly of Ceratopteris richardii.</title>
        <authorList>
            <person name="Marchant D.B."/>
            <person name="Chen G."/>
            <person name="Jenkins J."/>
            <person name="Shu S."/>
            <person name="Leebens-Mack J."/>
            <person name="Grimwood J."/>
            <person name="Schmutz J."/>
            <person name="Soltis P."/>
            <person name="Soltis D."/>
            <person name="Chen Z.-H."/>
        </authorList>
    </citation>
    <scope>NUCLEOTIDE SEQUENCE</scope>
    <source>
        <strain evidence="8">Whitten #5841</strain>
        <tissue evidence="8">Leaf</tissue>
    </source>
</reference>
<feature type="compositionally biased region" description="Basic residues" evidence="5">
    <location>
        <begin position="298"/>
        <end position="310"/>
    </location>
</feature>
<evidence type="ECO:0000256" key="1">
    <source>
        <dbReference type="ARBA" id="ARBA00004141"/>
    </source>
</evidence>
<evidence type="ECO:0000256" key="2">
    <source>
        <dbReference type="ARBA" id="ARBA00022692"/>
    </source>
</evidence>
<feature type="compositionally biased region" description="Basic and acidic residues" evidence="5">
    <location>
        <begin position="349"/>
        <end position="369"/>
    </location>
</feature>
<evidence type="ECO:0000313" key="9">
    <source>
        <dbReference type="Proteomes" id="UP000825935"/>
    </source>
</evidence>
<feature type="compositionally biased region" description="Basic and acidic residues" evidence="5">
    <location>
        <begin position="74"/>
        <end position="98"/>
    </location>
</feature>
<proteinExistence type="predicted"/>
<dbReference type="InterPro" id="IPR003689">
    <property type="entry name" value="ZIP"/>
</dbReference>
<dbReference type="Pfam" id="PF02535">
    <property type="entry name" value="Zip"/>
    <property type="match status" value="1"/>
</dbReference>
<keyword evidence="2 6" id="KW-0812">Transmembrane</keyword>
<feature type="compositionally biased region" description="Low complexity" evidence="5">
    <location>
        <begin position="42"/>
        <end position="56"/>
    </location>
</feature>
<evidence type="ECO:0000256" key="5">
    <source>
        <dbReference type="SAM" id="MobiDB-lite"/>
    </source>
</evidence>
<dbReference type="OrthoDB" id="200954at2759"/>
<dbReference type="AlphaFoldDB" id="A0A8T2T9R1"/>
<feature type="transmembrane region" description="Helical" evidence="6">
    <location>
        <begin position="196"/>
        <end position="215"/>
    </location>
</feature>
<dbReference type="GO" id="GO:0006882">
    <property type="term" value="P:intracellular zinc ion homeostasis"/>
    <property type="evidence" value="ECO:0007669"/>
    <property type="project" value="TreeGrafter"/>
</dbReference>
<feature type="transmembrane region" description="Helical" evidence="6">
    <location>
        <begin position="463"/>
        <end position="485"/>
    </location>
</feature>
<feature type="compositionally biased region" description="Basic and acidic residues" evidence="5">
    <location>
        <begin position="322"/>
        <end position="332"/>
    </location>
</feature>
<feature type="chain" id="PRO_5035860941" description="IAA-alanine resistance protein 1" evidence="7">
    <location>
        <begin position="25"/>
        <end position="544"/>
    </location>
</feature>
<evidence type="ECO:0000313" key="8">
    <source>
        <dbReference type="EMBL" id="KAH7414872.1"/>
    </source>
</evidence>
<dbReference type="PANTHER" id="PTHR16950">
    <property type="entry name" value="ZINC TRANSPORTER SLC39A7 HISTIDINE-RICH MEMBRANE PROTEIN KE4"/>
    <property type="match status" value="1"/>
</dbReference>
<keyword evidence="9" id="KW-1185">Reference proteome</keyword>
<dbReference type="GO" id="GO:0005385">
    <property type="term" value="F:zinc ion transmembrane transporter activity"/>
    <property type="evidence" value="ECO:0007669"/>
    <property type="project" value="TreeGrafter"/>
</dbReference>
<evidence type="ECO:0008006" key="10">
    <source>
        <dbReference type="Google" id="ProtNLM"/>
    </source>
</evidence>
<keyword evidence="4 6" id="KW-0472">Membrane</keyword>
<organism evidence="8 9">
    <name type="scientific">Ceratopteris richardii</name>
    <name type="common">Triangle waterfern</name>
    <dbReference type="NCBI Taxonomy" id="49495"/>
    <lineage>
        <taxon>Eukaryota</taxon>
        <taxon>Viridiplantae</taxon>
        <taxon>Streptophyta</taxon>
        <taxon>Embryophyta</taxon>
        <taxon>Tracheophyta</taxon>
        <taxon>Polypodiopsida</taxon>
        <taxon>Polypodiidae</taxon>
        <taxon>Polypodiales</taxon>
        <taxon>Pteridineae</taxon>
        <taxon>Pteridaceae</taxon>
        <taxon>Parkerioideae</taxon>
        <taxon>Ceratopteris</taxon>
    </lineage>
</organism>
<feature type="transmembrane region" description="Helical" evidence="6">
    <location>
        <begin position="523"/>
        <end position="543"/>
    </location>
</feature>
<feature type="region of interest" description="Disordered" evidence="5">
    <location>
        <begin position="295"/>
        <end position="371"/>
    </location>
</feature>
<dbReference type="EMBL" id="CM035419">
    <property type="protein sequence ID" value="KAH7414872.1"/>
    <property type="molecule type" value="Genomic_DNA"/>
</dbReference>
<evidence type="ECO:0000256" key="3">
    <source>
        <dbReference type="ARBA" id="ARBA00022989"/>
    </source>
</evidence>
<gene>
    <name evidence="8" type="ORF">KP509_14G015000</name>
</gene>